<protein>
    <submittedName>
        <fullName evidence="2">Uncharacterized protein</fullName>
    </submittedName>
</protein>
<evidence type="ECO:0000256" key="1">
    <source>
        <dbReference type="SAM" id="Phobius"/>
    </source>
</evidence>
<dbReference type="InterPro" id="IPR015943">
    <property type="entry name" value="WD40/YVTN_repeat-like_dom_sf"/>
</dbReference>
<feature type="transmembrane region" description="Helical" evidence="1">
    <location>
        <begin position="6"/>
        <end position="28"/>
    </location>
</feature>
<dbReference type="EMBL" id="REGN01007034">
    <property type="protein sequence ID" value="RNA07454.1"/>
    <property type="molecule type" value="Genomic_DNA"/>
</dbReference>
<dbReference type="Proteomes" id="UP000276133">
    <property type="component" value="Unassembled WGS sequence"/>
</dbReference>
<keyword evidence="1" id="KW-0472">Membrane</keyword>
<proteinExistence type="predicted"/>
<feature type="non-terminal residue" evidence="2">
    <location>
        <position position="128"/>
    </location>
</feature>
<keyword evidence="1" id="KW-1133">Transmembrane helix</keyword>
<sequence>METNYIIFYQILAIVISNCYCGGGMILLRHSRGQKSLNNDLASKSNYRSFRIWKRTKGIYEMDKHPGESIVLLKNKYVAEVDGKKINIFDPIENWIEWILDGHSDWIWCLAVLQNGDLASASQDKTIK</sequence>
<evidence type="ECO:0000313" key="2">
    <source>
        <dbReference type="EMBL" id="RNA07454.1"/>
    </source>
</evidence>
<keyword evidence="1" id="KW-0812">Transmembrane</keyword>
<dbReference type="SUPFAM" id="SSF50978">
    <property type="entry name" value="WD40 repeat-like"/>
    <property type="match status" value="1"/>
</dbReference>
<dbReference type="Gene3D" id="2.130.10.10">
    <property type="entry name" value="YVTN repeat-like/Quinoprotein amine dehydrogenase"/>
    <property type="match status" value="1"/>
</dbReference>
<keyword evidence="3" id="KW-1185">Reference proteome</keyword>
<dbReference type="InterPro" id="IPR001680">
    <property type="entry name" value="WD40_rpt"/>
</dbReference>
<organism evidence="2 3">
    <name type="scientific">Brachionus plicatilis</name>
    <name type="common">Marine rotifer</name>
    <name type="synonym">Brachionus muelleri</name>
    <dbReference type="NCBI Taxonomy" id="10195"/>
    <lineage>
        <taxon>Eukaryota</taxon>
        <taxon>Metazoa</taxon>
        <taxon>Spiralia</taxon>
        <taxon>Gnathifera</taxon>
        <taxon>Rotifera</taxon>
        <taxon>Eurotatoria</taxon>
        <taxon>Monogononta</taxon>
        <taxon>Pseudotrocha</taxon>
        <taxon>Ploima</taxon>
        <taxon>Brachionidae</taxon>
        <taxon>Brachionus</taxon>
    </lineage>
</organism>
<reference evidence="2 3" key="1">
    <citation type="journal article" date="2018" name="Sci. Rep.">
        <title>Genomic signatures of local adaptation to the degree of environmental predictability in rotifers.</title>
        <authorList>
            <person name="Franch-Gras L."/>
            <person name="Hahn C."/>
            <person name="Garcia-Roger E.M."/>
            <person name="Carmona M.J."/>
            <person name="Serra M."/>
            <person name="Gomez A."/>
        </authorList>
    </citation>
    <scope>NUCLEOTIDE SEQUENCE [LARGE SCALE GENOMIC DNA]</scope>
    <source>
        <strain evidence="2">HYR1</strain>
    </source>
</reference>
<comment type="caution">
    <text evidence="2">The sequence shown here is derived from an EMBL/GenBank/DDBJ whole genome shotgun (WGS) entry which is preliminary data.</text>
</comment>
<dbReference type="AlphaFoldDB" id="A0A3M7Q8F8"/>
<gene>
    <name evidence="2" type="ORF">BpHYR1_014410</name>
</gene>
<accession>A0A3M7Q8F8</accession>
<dbReference type="OrthoDB" id="308449at2759"/>
<dbReference type="Pfam" id="PF00400">
    <property type="entry name" value="WD40"/>
    <property type="match status" value="1"/>
</dbReference>
<evidence type="ECO:0000313" key="3">
    <source>
        <dbReference type="Proteomes" id="UP000276133"/>
    </source>
</evidence>
<dbReference type="InterPro" id="IPR036322">
    <property type="entry name" value="WD40_repeat_dom_sf"/>
</dbReference>
<name>A0A3M7Q8F8_BRAPC</name>